<comment type="similarity">
    <text evidence="2">Belongs to the SusD family.</text>
</comment>
<evidence type="ECO:0000259" key="7">
    <source>
        <dbReference type="Pfam" id="PF14322"/>
    </source>
</evidence>
<proteinExistence type="inferred from homology"/>
<comment type="subcellular location">
    <subcellularLocation>
        <location evidence="1">Cell outer membrane</location>
    </subcellularLocation>
</comment>
<feature type="domain" description="RagB/SusD" evidence="6">
    <location>
        <begin position="267"/>
        <end position="519"/>
    </location>
</feature>
<evidence type="ECO:0000256" key="4">
    <source>
        <dbReference type="ARBA" id="ARBA00023136"/>
    </source>
</evidence>
<accession>A0A5B8W796</accession>
<evidence type="ECO:0000259" key="6">
    <source>
        <dbReference type="Pfam" id="PF07980"/>
    </source>
</evidence>
<dbReference type="Pfam" id="PF14322">
    <property type="entry name" value="SusD-like_3"/>
    <property type="match status" value="1"/>
</dbReference>
<dbReference type="Proteomes" id="UP000321362">
    <property type="component" value="Chromosome"/>
</dbReference>
<name>A0A5B8W796_9SPHI</name>
<dbReference type="Pfam" id="PF07980">
    <property type="entry name" value="SusD_RagB"/>
    <property type="match status" value="1"/>
</dbReference>
<dbReference type="RefSeq" id="WP_147059158.1">
    <property type="nucleotide sequence ID" value="NZ_CP042437.1"/>
</dbReference>
<evidence type="ECO:0000313" key="9">
    <source>
        <dbReference type="Proteomes" id="UP000321362"/>
    </source>
</evidence>
<dbReference type="EMBL" id="CP042437">
    <property type="protein sequence ID" value="QEC79499.1"/>
    <property type="molecule type" value="Genomic_DNA"/>
</dbReference>
<keyword evidence="9" id="KW-1185">Reference proteome</keyword>
<keyword evidence="3" id="KW-0732">Signal</keyword>
<dbReference type="Gene3D" id="1.25.40.390">
    <property type="match status" value="1"/>
</dbReference>
<dbReference type="InterPro" id="IPR012944">
    <property type="entry name" value="SusD_RagB_dom"/>
</dbReference>
<evidence type="ECO:0000256" key="5">
    <source>
        <dbReference type="ARBA" id="ARBA00023237"/>
    </source>
</evidence>
<dbReference type="KEGG" id="mgk:FSB76_27415"/>
<dbReference type="GO" id="GO:0009279">
    <property type="term" value="C:cell outer membrane"/>
    <property type="evidence" value="ECO:0007669"/>
    <property type="project" value="UniProtKB-SubCell"/>
</dbReference>
<organism evidence="8 9">
    <name type="scientific">Mucilaginibacter ginsenosidivorax</name>
    <dbReference type="NCBI Taxonomy" id="862126"/>
    <lineage>
        <taxon>Bacteria</taxon>
        <taxon>Pseudomonadati</taxon>
        <taxon>Bacteroidota</taxon>
        <taxon>Sphingobacteriia</taxon>
        <taxon>Sphingobacteriales</taxon>
        <taxon>Sphingobacteriaceae</taxon>
        <taxon>Mucilaginibacter</taxon>
    </lineage>
</organism>
<reference evidence="8 9" key="1">
    <citation type="journal article" date="2013" name="J. Microbiol.">
        <title>Mucilaginibacter ginsenosidivorax sp. nov., with ginsenoside converting activity isolated from sediment.</title>
        <authorList>
            <person name="Kim J.K."/>
            <person name="Choi T.E."/>
            <person name="Liu Q.M."/>
            <person name="Park H.Y."/>
            <person name="Yi T.H."/>
            <person name="Yoon M.H."/>
            <person name="Kim S.C."/>
            <person name="Im W.T."/>
        </authorList>
    </citation>
    <scope>NUCLEOTIDE SEQUENCE [LARGE SCALE GENOMIC DNA]</scope>
    <source>
        <strain evidence="8 9">KHI28</strain>
    </source>
</reference>
<sequence length="519" mass="57704">MKHRKIYLLSTIILLTITVIVLSCKKTALNTSDPNNLTTGNYYKTAAQLKAGVNAIYAVMHQNNLVSREWYYLHDTRSDEVFPGGGQLEIPRRQLYENTDDPTNSVMNSVWNGWYTVIFRANVVTDNAPNVTDNVADKNESVGEAKFLRAWAYFDLVSMWGGVPLVTTVPKSPNDYKPRASVSEVYAQIVQDLKDAAAVLPGKSATDKGRATASAANAMLGRVLMQQGDYAGAKAAFLKIPTSGADGYSLTARYLDNFELATEFNSESIFEVVFVDKGDNNYNWGGESATEPQSTVRNQEYCPVAWRNLIPSNKYLNEFENTATGAAKTDPRFSYSVYQSGDTYNNGQSILTDGDQNGNSSVVNGVTKKISWRKFMIIYQESSATAGFHPAGNNQRIIRYSEILLNLAECNIELGDIPGAVTYLNMVRARQDVAMPPYPTAQFPVTTKSDVLKALMHEKMVELGDEEVRNIDILRWRKKGYFTTEPIANFHANRDELLPIPQAELDNNPLVNGHQNPGY</sequence>
<evidence type="ECO:0000256" key="2">
    <source>
        <dbReference type="ARBA" id="ARBA00006275"/>
    </source>
</evidence>
<dbReference type="InterPro" id="IPR011990">
    <property type="entry name" value="TPR-like_helical_dom_sf"/>
</dbReference>
<protein>
    <submittedName>
        <fullName evidence="8">RagB/SusD family nutrient uptake outer membrane protein</fullName>
    </submittedName>
</protein>
<feature type="domain" description="SusD-like N-terminal" evidence="7">
    <location>
        <begin position="92"/>
        <end position="223"/>
    </location>
</feature>
<dbReference type="PROSITE" id="PS51257">
    <property type="entry name" value="PROKAR_LIPOPROTEIN"/>
    <property type="match status" value="1"/>
</dbReference>
<dbReference type="OrthoDB" id="5694214at2"/>
<gene>
    <name evidence="8" type="ORF">FSB76_27415</name>
</gene>
<dbReference type="SUPFAM" id="SSF48452">
    <property type="entry name" value="TPR-like"/>
    <property type="match status" value="1"/>
</dbReference>
<keyword evidence="4" id="KW-0472">Membrane</keyword>
<dbReference type="CDD" id="cd08977">
    <property type="entry name" value="SusD"/>
    <property type="match status" value="1"/>
</dbReference>
<keyword evidence="5" id="KW-0998">Cell outer membrane</keyword>
<dbReference type="InterPro" id="IPR033985">
    <property type="entry name" value="SusD-like_N"/>
</dbReference>
<evidence type="ECO:0000313" key="8">
    <source>
        <dbReference type="EMBL" id="QEC79499.1"/>
    </source>
</evidence>
<evidence type="ECO:0000256" key="1">
    <source>
        <dbReference type="ARBA" id="ARBA00004442"/>
    </source>
</evidence>
<evidence type="ECO:0000256" key="3">
    <source>
        <dbReference type="ARBA" id="ARBA00022729"/>
    </source>
</evidence>
<dbReference type="AlphaFoldDB" id="A0A5B8W796"/>